<name>A0A1Y5S4Z6_9PROT</name>
<organism evidence="2 3">
    <name type="scientific">Oceanibacterium hippocampi</name>
    <dbReference type="NCBI Taxonomy" id="745714"/>
    <lineage>
        <taxon>Bacteria</taxon>
        <taxon>Pseudomonadati</taxon>
        <taxon>Pseudomonadota</taxon>
        <taxon>Alphaproteobacteria</taxon>
        <taxon>Sneathiellales</taxon>
        <taxon>Sneathiellaceae</taxon>
        <taxon>Oceanibacterium</taxon>
    </lineage>
</organism>
<reference evidence="2 3" key="1">
    <citation type="submission" date="2017-03" db="EMBL/GenBank/DDBJ databases">
        <authorList>
            <person name="Afonso C.L."/>
            <person name="Miller P.J."/>
            <person name="Scott M.A."/>
            <person name="Spackman E."/>
            <person name="Goraichik I."/>
            <person name="Dimitrov K.M."/>
            <person name="Suarez D.L."/>
            <person name="Swayne D.E."/>
        </authorList>
    </citation>
    <scope>NUCLEOTIDE SEQUENCE [LARGE SCALE GENOMIC DNA]</scope>
    <source>
        <strain evidence="2 3">CECT 7691</strain>
    </source>
</reference>
<dbReference type="EMBL" id="FWFR01000001">
    <property type="protein sequence ID" value="SLN31443.1"/>
    <property type="molecule type" value="Genomic_DNA"/>
</dbReference>
<keyword evidence="3" id="KW-1185">Reference proteome</keyword>
<protein>
    <recommendedName>
        <fullName evidence="4">Lipoprotein</fullName>
    </recommendedName>
</protein>
<keyword evidence="1" id="KW-0732">Signal</keyword>
<feature type="chain" id="PRO_5013345904" description="Lipoprotein" evidence="1">
    <location>
        <begin position="18"/>
        <end position="243"/>
    </location>
</feature>
<evidence type="ECO:0000256" key="1">
    <source>
        <dbReference type="SAM" id="SignalP"/>
    </source>
</evidence>
<dbReference type="PROSITE" id="PS51257">
    <property type="entry name" value="PROKAR_LIPOPROTEIN"/>
    <property type="match status" value="1"/>
</dbReference>
<accession>A0A1Y5S4Z6</accession>
<evidence type="ECO:0000313" key="2">
    <source>
        <dbReference type="EMBL" id="SLN31443.1"/>
    </source>
</evidence>
<sequence>MRFPPALAVMALLLALAGCTTPNTELPPDQPLSLAADKTYMLIAVLHRWHGALTFCEAGQGGRHFEVGVNATGDELCGGGAIFTLSPRSVALDHSSFSIRPGESFEVHEGRYGFTYYVIETDPGRFYPARTFRRRSVVIMSGSAPVFTLKPGRINYVGHFAQSPKGSLRPLAFMPEAARAGLATRTPKDGSLPMHASRPDISDVTCKEETQGLAPFFNENIIVCDIGVPRPIPDMQERIAGRF</sequence>
<dbReference type="Proteomes" id="UP000193200">
    <property type="component" value="Unassembled WGS sequence"/>
</dbReference>
<evidence type="ECO:0000313" key="3">
    <source>
        <dbReference type="Proteomes" id="UP000193200"/>
    </source>
</evidence>
<evidence type="ECO:0008006" key="4">
    <source>
        <dbReference type="Google" id="ProtNLM"/>
    </source>
</evidence>
<feature type="signal peptide" evidence="1">
    <location>
        <begin position="1"/>
        <end position="17"/>
    </location>
</feature>
<dbReference type="RefSeq" id="WP_085882381.1">
    <property type="nucleotide sequence ID" value="NZ_FWFR01000001.1"/>
</dbReference>
<proteinExistence type="predicted"/>
<gene>
    <name evidence="2" type="ORF">OCH7691_01126</name>
</gene>
<dbReference type="AlphaFoldDB" id="A0A1Y5S4Z6"/>
<dbReference type="InParanoid" id="A0A1Y5S4Z6"/>